<protein>
    <submittedName>
        <fullName evidence="1">Uncharacterized protein</fullName>
    </submittedName>
</protein>
<dbReference type="VEuPathDB" id="MicrosporidiaDB:H312_01358"/>
<dbReference type="Proteomes" id="UP000030655">
    <property type="component" value="Unassembled WGS sequence"/>
</dbReference>
<sequence>MSFIDNIRRIFCMDVNNEVDDYIEYVRLEIKAIHKDEIKYIIKEQDIPNVKIDETKEDKVKKMEYNSTIEQKKNELLELDLSIYDSLINRRNNDTKKQSNIQTLEKNKSIQKNIIENIDKTIKLEESNEGDCKNNLITGKLLSVKQKAEYFDSLVIQKHK</sequence>
<proteinExistence type="predicted"/>
<keyword evidence="2" id="KW-1185">Reference proteome</keyword>
<dbReference type="OrthoDB" id="10310358at2759"/>
<name>A0A059F274_9MICR</name>
<reference evidence="1 2" key="2">
    <citation type="submission" date="2014-03" db="EMBL/GenBank/DDBJ databases">
        <title>The Genome Sequence of Anncaliia algerae insect isolate PRA339.</title>
        <authorList>
            <consortium name="The Broad Institute Genome Sequencing Platform"/>
            <consortium name="The Broad Institute Genome Sequencing Center for Infectious Disease"/>
            <person name="Cuomo C."/>
            <person name="Becnel J."/>
            <person name="Sanscrainte N."/>
            <person name="Walker B."/>
            <person name="Young S.K."/>
            <person name="Zeng Q."/>
            <person name="Gargeya S."/>
            <person name="Fitzgerald M."/>
            <person name="Haas B."/>
            <person name="Abouelleil A."/>
            <person name="Alvarado L."/>
            <person name="Arachchi H.M."/>
            <person name="Berlin A.M."/>
            <person name="Chapman S.B."/>
            <person name="Dewar J."/>
            <person name="Goldberg J."/>
            <person name="Griggs A."/>
            <person name="Gujja S."/>
            <person name="Hansen M."/>
            <person name="Howarth C."/>
            <person name="Imamovic A."/>
            <person name="Larimer J."/>
            <person name="McCowan C."/>
            <person name="Murphy C."/>
            <person name="Neiman D."/>
            <person name="Pearson M."/>
            <person name="Priest M."/>
            <person name="Roberts A."/>
            <person name="Saif S."/>
            <person name="Shea T."/>
            <person name="Sisk P."/>
            <person name="Sykes S."/>
            <person name="Wortman J."/>
            <person name="Nusbaum C."/>
            <person name="Birren B."/>
        </authorList>
    </citation>
    <scope>NUCLEOTIDE SEQUENCE [LARGE SCALE GENOMIC DNA]</scope>
    <source>
        <strain evidence="1 2">PRA339</strain>
    </source>
</reference>
<dbReference type="AlphaFoldDB" id="A0A059F274"/>
<reference evidence="2" key="1">
    <citation type="submission" date="2013-02" db="EMBL/GenBank/DDBJ databases">
        <authorList>
            <consortium name="The Broad Institute Genome Sequencing Platform"/>
            <person name="Cuomo C."/>
            <person name="Becnel J."/>
            <person name="Sanscrainte N."/>
            <person name="Walker B."/>
            <person name="Young S.K."/>
            <person name="Zeng Q."/>
            <person name="Gargeya S."/>
            <person name="Fitzgerald M."/>
            <person name="Haas B."/>
            <person name="Abouelleil A."/>
            <person name="Alvarado L."/>
            <person name="Arachchi H.M."/>
            <person name="Berlin A.M."/>
            <person name="Chapman S.B."/>
            <person name="Dewar J."/>
            <person name="Goldberg J."/>
            <person name="Griggs A."/>
            <person name="Gujja S."/>
            <person name="Hansen M."/>
            <person name="Howarth C."/>
            <person name="Imamovic A."/>
            <person name="Larimer J."/>
            <person name="McCowan C."/>
            <person name="Murphy C."/>
            <person name="Neiman D."/>
            <person name="Pearson M."/>
            <person name="Priest M."/>
            <person name="Roberts A."/>
            <person name="Saif S."/>
            <person name="Shea T."/>
            <person name="Sisk P."/>
            <person name="Sykes S."/>
            <person name="Wortman J."/>
            <person name="Nusbaum C."/>
            <person name="Birren B."/>
        </authorList>
    </citation>
    <scope>NUCLEOTIDE SEQUENCE [LARGE SCALE GENOMIC DNA]</scope>
    <source>
        <strain evidence="2">PRA339</strain>
    </source>
</reference>
<accession>A0A059F274</accession>
<dbReference type="EMBL" id="KK365147">
    <property type="protein sequence ID" value="KCZ81212.1"/>
    <property type="molecule type" value="Genomic_DNA"/>
</dbReference>
<evidence type="ECO:0000313" key="1">
    <source>
        <dbReference type="EMBL" id="KCZ81212.1"/>
    </source>
</evidence>
<organism evidence="1 2">
    <name type="scientific">Anncaliia algerae PRA339</name>
    <dbReference type="NCBI Taxonomy" id="1288291"/>
    <lineage>
        <taxon>Eukaryota</taxon>
        <taxon>Fungi</taxon>
        <taxon>Fungi incertae sedis</taxon>
        <taxon>Microsporidia</taxon>
        <taxon>Tubulinosematoidea</taxon>
        <taxon>Tubulinosematidae</taxon>
        <taxon>Anncaliia</taxon>
    </lineage>
</organism>
<evidence type="ECO:0000313" key="2">
    <source>
        <dbReference type="Proteomes" id="UP000030655"/>
    </source>
</evidence>
<dbReference type="HOGENOM" id="CLU_139859_0_0_1"/>
<gene>
    <name evidence="1" type="ORF">H312_01358</name>
</gene>